<dbReference type="AlphaFoldDB" id="A0A2J8XDS1"/>
<gene>
    <name evidence="1" type="ORF">CR201_G0002588</name>
</gene>
<name>A0A2J8XDS1_PONAB</name>
<accession>A0A2J8XDS1</accession>
<proteinExistence type="predicted"/>
<evidence type="ECO:0000313" key="1">
    <source>
        <dbReference type="EMBL" id="PNJ80180.1"/>
    </source>
</evidence>
<feature type="non-terminal residue" evidence="1">
    <location>
        <position position="1"/>
    </location>
</feature>
<organism evidence="1">
    <name type="scientific">Pongo abelii</name>
    <name type="common">Sumatran orangutan</name>
    <name type="synonym">Pongo pygmaeus abelii</name>
    <dbReference type="NCBI Taxonomy" id="9601"/>
    <lineage>
        <taxon>Eukaryota</taxon>
        <taxon>Metazoa</taxon>
        <taxon>Chordata</taxon>
        <taxon>Craniata</taxon>
        <taxon>Vertebrata</taxon>
        <taxon>Euteleostomi</taxon>
        <taxon>Mammalia</taxon>
        <taxon>Eutheria</taxon>
        <taxon>Euarchontoglires</taxon>
        <taxon>Primates</taxon>
        <taxon>Haplorrhini</taxon>
        <taxon>Catarrhini</taxon>
        <taxon>Hominidae</taxon>
        <taxon>Pongo</taxon>
    </lineage>
</organism>
<dbReference type="EMBL" id="NDHI03003367">
    <property type="protein sequence ID" value="PNJ80180.1"/>
    <property type="molecule type" value="Genomic_DNA"/>
</dbReference>
<sequence>FLQLQDLSSKKQQSHNILDLLRTWNIRMVTIMSIML</sequence>
<reference evidence="1" key="1">
    <citation type="submission" date="2017-12" db="EMBL/GenBank/DDBJ databases">
        <title>High-resolution comparative analysis of great ape genomes.</title>
        <authorList>
            <person name="Pollen A."/>
            <person name="Hastie A."/>
            <person name="Hormozdiari F."/>
            <person name="Dougherty M."/>
            <person name="Liu R."/>
            <person name="Chaisson M."/>
            <person name="Hoppe E."/>
            <person name="Hill C."/>
            <person name="Pang A."/>
            <person name="Hillier L."/>
            <person name="Baker C."/>
            <person name="Armstrong J."/>
            <person name="Shendure J."/>
            <person name="Paten B."/>
            <person name="Wilson R."/>
            <person name="Chao H."/>
            <person name="Schneider V."/>
            <person name="Ventura M."/>
            <person name="Kronenberg Z."/>
            <person name="Murali S."/>
            <person name="Gordon D."/>
            <person name="Cantsilieris S."/>
            <person name="Munson K."/>
            <person name="Nelson B."/>
            <person name="Raja A."/>
            <person name="Underwood J."/>
            <person name="Diekhans M."/>
            <person name="Fiddes I."/>
            <person name="Haussler D."/>
            <person name="Eichler E."/>
        </authorList>
    </citation>
    <scope>NUCLEOTIDE SEQUENCE [LARGE SCALE GENOMIC DNA]</scope>
    <source>
        <strain evidence="1">Susie</strain>
    </source>
</reference>
<comment type="caution">
    <text evidence="1">The sequence shown here is derived from an EMBL/GenBank/DDBJ whole genome shotgun (WGS) entry which is preliminary data.</text>
</comment>
<protein>
    <submittedName>
        <fullName evidence="1">SLC22A5 isoform 4</fullName>
    </submittedName>
</protein>